<protein>
    <submittedName>
        <fullName evidence="2">Uncharacterized protein</fullName>
    </submittedName>
</protein>
<dbReference type="AlphaFoldDB" id="A0A2P2PKP0"/>
<evidence type="ECO:0000256" key="1">
    <source>
        <dbReference type="SAM" id="Phobius"/>
    </source>
</evidence>
<keyword evidence="1" id="KW-1133">Transmembrane helix</keyword>
<evidence type="ECO:0000313" key="2">
    <source>
        <dbReference type="EMBL" id="MBX55241.1"/>
    </source>
</evidence>
<keyword evidence="1" id="KW-0472">Membrane</keyword>
<dbReference type="EMBL" id="GGEC01074757">
    <property type="protein sequence ID" value="MBX55241.1"/>
    <property type="molecule type" value="Transcribed_RNA"/>
</dbReference>
<feature type="transmembrane region" description="Helical" evidence="1">
    <location>
        <begin position="6"/>
        <end position="24"/>
    </location>
</feature>
<name>A0A2P2PKP0_RHIMU</name>
<reference evidence="2" key="1">
    <citation type="submission" date="2018-02" db="EMBL/GenBank/DDBJ databases">
        <title>Rhizophora mucronata_Transcriptome.</title>
        <authorList>
            <person name="Meera S.P."/>
            <person name="Sreeshan A."/>
            <person name="Augustine A."/>
        </authorList>
    </citation>
    <scope>NUCLEOTIDE SEQUENCE</scope>
    <source>
        <tissue evidence="2">Leaf</tissue>
    </source>
</reference>
<accession>A0A2P2PKP0</accession>
<organism evidence="2">
    <name type="scientific">Rhizophora mucronata</name>
    <name type="common">Asiatic mangrove</name>
    <dbReference type="NCBI Taxonomy" id="61149"/>
    <lineage>
        <taxon>Eukaryota</taxon>
        <taxon>Viridiplantae</taxon>
        <taxon>Streptophyta</taxon>
        <taxon>Embryophyta</taxon>
        <taxon>Tracheophyta</taxon>
        <taxon>Spermatophyta</taxon>
        <taxon>Magnoliopsida</taxon>
        <taxon>eudicotyledons</taxon>
        <taxon>Gunneridae</taxon>
        <taxon>Pentapetalae</taxon>
        <taxon>rosids</taxon>
        <taxon>fabids</taxon>
        <taxon>Malpighiales</taxon>
        <taxon>Rhizophoraceae</taxon>
        <taxon>Rhizophora</taxon>
    </lineage>
</organism>
<sequence length="32" mass="3888">MDWLYIFIYFLENVCISFIDLILIERESSSLT</sequence>
<proteinExistence type="predicted"/>
<keyword evidence="1" id="KW-0812">Transmembrane</keyword>